<proteinExistence type="inferred from homology"/>
<evidence type="ECO:0000256" key="2">
    <source>
        <dbReference type="ARBA" id="ARBA00023235"/>
    </source>
</evidence>
<comment type="function">
    <text evidence="5">Responsible for synthesis of pseudouridine from uracil.</text>
</comment>
<dbReference type="PANTHER" id="PTHR21600:SF44">
    <property type="entry name" value="RIBOSOMAL LARGE SUBUNIT PSEUDOURIDINE SYNTHASE D"/>
    <property type="match status" value="1"/>
</dbReference>
<dbReference type="InterPro" id="IPR036986">
    <property type="entry name" value="S4_RNA-bd_sf"/>
</dbReference>
<dbReference type="Pfam" id="PF01479">
    <property type="entry name" value="S4"/>
    <property type="match status" value="1"/>
</dbReference>
<evidence type="ECO:0000256" key="3">
    <source>
        <dbReference type="PIRSR" id="PIRSR606225-1"/>
    </source>
</evidence>
<dbReference type="AlphaFoldDB" id="K1XZ39"/>
<dbReference type="PROSITE" id="PS01129">
    <property type="entry name" value="PSI_RLU"/>
    <property type="match status" value="1"/>
</dbReference>
<dbReference type="EMBL" id="AMFJ01034062">
    <property type="protein sequence ID" value="EKD30432.1"/>
    <property type="molecule type" value="Genomic_DNA"/>
</dbReference>
<dbReference type="PROSITE" id="PS50889">
    <property type="entry name" value="S4"/>
    <property type="match status" value="1"/>
</dbReference>
<organism evidence="7">
    <name type="scientific">uncultured bacterium</name>
    <name type="common">gcode 4</name>
    <dbReference type="NCBI Taxonomy" id="1234023"/>
    <lineage>
        <taxon>Bacteria</taxon>
        <taxon>environmental samples</taxon>
    </lineage>
</organism>
<protein>
    <recommendedName>
        <fullName evidence="5">Pseudouridine synthase</fullName>
        <ecNumber evidence="5">5.4.99.-</ecNumber>
    </recommendedName>
</protein>
<dbReference type="InterPro" id="IPR002942">
    <property type="entry name" value="S4_RNA-bd"/>
</dbReference>
<dbReference type="CDD" id="cd00165">
    <property type="entry name" value="S4"/>
    <property type="match status" value="1"/>
</dbReference>
<dbReference type="EC" id="5.4.99.-" evidence="5"/>
<comment type="catalytic activity">
    <reaction evidence="5">
        <text>a uridine in RNA = a pseudouridine in RNA</text>
        <dbReference type="Rhea" id="RHEA:48348"/>
        <dbReference type="Rhea" id="RHEA-COMP:12068"/>
        <dbReference type="Rhea" id="RHEA-COMP:12069"/>
        <dbReference type="ChEBI" id="CHEBI:65314"/>
        <dbReference type="ChEBI" id="CHEBI:65315"/>
    </reaction>
</comment>
<evidence type="ECO:0000259" key="6">
    <source>
        <dbReference type="SMART" id="SM00363"/>
    </source>
</evidence>
<dbReference type="InterPro" id="IPR020103">
    <property type="entry name" value="PsdUridine_synth_cat_dom_sf"/>
</dbReference>
<dbReference type="InterPro" id="IPR006145">
    <property type="entry name" value="PsdUridine_synth_RsuA/RluA"/>
</dbReference>
<dbReference type="Gene3D" id="3.10.290.10">
    <property type="entry name" value="RNA-binding S4 domain"/>
    <property type="match status" value="1"/>
</dbReference>
<dbReference type="PANTHER" id="PTHR21600">
    <property type="entry name" value="MITOCHONDRIAL RNA PSEUDOURIDINE SYNTHASE"/>
    <property type="match status" value="1"/>
</dbReference>
<dbReference type="InterPro" id="IPR006225">
    <property type="entry name" value="PsdUridine_synth_RluC/D"/>
</dbReference>
<dbReference type="InterPro" id="IPR050188">
    <property type="entry name" value="RluA_PseudoU_synthase"/>
</dbReference>
<reference evidence="7" key="1">
    <citation type="journal article" date="2012" name="Science">
        <title>Fermentation, hydrogen, and sulfur metabolism in multiple uncultivated bacterial phyla.</title>
        <authorList>
            <person name="Wrighton K.C."/>
            <person name="Thomas B.C."/>
            <person name="Sharon I."/>
            <person name="Miller C.S."/>
            <person name="Castelle C.J."/>
            <person name="VerBerkmoes N.C."/>
            <person name="Wilkins M.J."/>
            <person name="Hettich R.L."/>
            <person name="Lipton M.S."/>
            <person name="Williams K.H."/>
            <person name="Long P.E."/>
            <person name="Banfield J.F."/>
        </authorList>
    </citation>
    <scope>NUCLEOTIDE SEQUENCE [LARGE SCALE GENOMIC DNA]</scope>
</reference>
<dbReference type="GO" id="GO:0000455">
    <property type="term" value="P:enzyme-directed rRNA pseudouridine synthesis"/>
    <property type="evidence" value="ECO:0007669"/>
    <property type="project" value="UniProtKB-ARBA"/>
</dbReference>
<keyword evidence="4" id="KW-0694">RNA-binding</keyword>
<accession>K1XZ39</accession>
<dbReference type="NCBIfam" id="TIGR00005">
    <property type="entry name" value="rluA_subfam"/>
    <property type="match status" value="1"/>
</dbReference>
<comment type="caution">
    <text evidence="7">The sequence shown here is derived from an EMBL/GenBank/DDBJ whole genome shotgun (WGS) entry which is preliminary data.</text>
</comment>
<sequence>MKTQFSIFIPKQEIRRVDMYLSALFPEHSRSYMQKLIEKGYLTVNGKVLENNKRVRKWDVLELEFETEKSPLAAEDMNLEIIFDNPDFAVISKEPRVNTHTVPGEYGNTGTLVNALLHHFGNLSVINGVERPGIVHRLDKDTSGLILVAKNDRSMRELQKKMADRKIRKFYYAVVLGLVKDKEGMIESFIGRDPNDRKRMTTENPVNPKLARTKFTLLNHIDNKYSLLEIELFTGRTHQIRVHMSAIGYPIIGDKVYGNEKTNKEIATKYGLERQWLHARRLILNLFWVDYDFVAPLKKDIAVVLEKNGIKVN</sequence>
<feature type="domain" description="RNA-binding S4" evidence="6">
    <location>
        <begin position="15"/>
        <end position="73"/>
    </location>
</feature>
<comment type="similarity">
    <text evidence="1 5">Belongs to the pseudouridine synthase RluA family.</text>
</comment>
<dbReference type="InterPro" id="IPR006224">
    <property type="entry name" value="PsdUridine_synth_RluA-like_CS"/>
</dbReference>
<keyword evidence="2 5" id="KW-0413">Isomerase</keyword>
<dbReference type="SUPFAM" id="SSF55120">
    <property type="entry name" value="Pseudouridine synthase"/>
    <property type="match status" value="1"/>
</dbReference>
<gene>
    <name evidence="7" type="ORF">ACD_78C00062G0003</name>
</gene>
<dbReference type="GO" id="GO:0120159">
    <property type="term" value="F:rRNA pseudouridine synthase activity"/>
    <property type="evidence" value="ECO:0007669"/>
    <property type="project" value="UniProtKB-ARBA"/>
</dbReference>
<dbReference type="SUPFAM" id="SSF55174">
    <property type="entry name" value="Alpha-L RNA-binding motif"/>
    <property type="match status" value="1"/>
</dbReference>
<dbReference type="CDD" id="cd02869">
    <property type="entry name" value="PseudoU_synth_RluA_like"/>
    <property type="match status" value="1"/>
</dbReference>
<evidence type="ECO:0000313" key="7">
    <source>
        <dbReference type="EMBL" id="EKD30432.1"/>
    </source>
</evidence>
<evidence type="ECO:0000256" key="4">
    <source>
        <dbReference type="PROSITE-ProRule" id="PRU00182"/>
    </source>
</evidence>
<dbReference type="GO" id="GO:0003723">
    <property type="term" value="F:RNA binding"/>
    <property type="evidence" value="ECO:0007669"/>
    <property type="project" value="UniProtKB-KW"/>
</dbReference>
<evidence type="ECO:0000256" key="5">
    <source>
        <dbReference type="RuleBase" id="RU362028"/>
    </source>
</evidence>
<dbReference type="SMART" id="SM00363">
    <property type="entry name" value="S4"/>
    <property type="match status" value="1"/>
</dbReference>
<dbReference type="Gene3D" id="3.30.2350.10">
    <property type="entry name" value="Pseudouridine synthase"/>
    <property type="match status" value="1"/>
</dbReference>
<feature type="active site" evidence="3">
    <location>
        <position position="139"/>
    </location>
</feature>
<evidence type="ECO:0000256" key="1">
    <source>
        <dbReference type="ARBA" id="ARBA00010876"/>
    </source>
</evidence>
<name>K1XZ39_9BACT</name>
<dbReference type="Pfam" id="PF00849">
    <property type="entry name" value="PseudoU_synth_2"/>
    <property type="match status" value="1"/>
</dbReference>